<evidence type="ECO:0000256" key="1">
    <source>
        <dbReference type="SAM" id="SignalP"/>
    </source>
</evidence>
<dbReference type="PROSITE" id="PS51257">
    <property type="entry name" value="PROKAR_LIPOPROTEIN"/>
    <property type="match status" value="1"/>
</dbReference>
<keyword evidence="1" id="KW-0732">Signal</keyword>
<evidence type="ECO:0000313" key="3">
    <source>
        <dbReference type="Proteomes" id="UP000195913"/>
    </source>
</evidence>
<organism evidence="2 3">
    <name type="scientific">Arthrobacter rhombi</name>
    <dbReference type="NCBI Taxonomy" id="71253"/>
    <lineage>
        <taxon>Bacteria</taxon>
        <taxon>Bacillati</taxon>
        <taxon>Actinomycetota</taxon>
        <taxon>Actinomycetes</taxon>
        <taxon>Micrococcales</taxon>
        <taxon>Micrococcaceae</taxon>
        <taxon>Arthrobacter</taxon>
    </lineage>
</organism>
<dbReference type="AlphaFoldDB" id="A0A1R4GVP7"/>
<accession>A0A1R4GVP7</accession>
<dbReference type="Proteomes" id="UP000195913">
    <property type="component" value="Unassembled WGS sequence"/>
</dbReference>
<dbReference type="EMBL" id="FUHW01000051">
    <property type="protein sequence ID" value="SJM72184.1"/>
    <property type="molecule type" value="Genomic_DNA"/>
</dbReference>
<evidence type="ECO:0008006" key="4">
    <source>
        <dbReference type="Google" id="ProtNLM"/>
    </source>
</evidence>
<feature type="signal peptide" evidence="1">
    <location>
        <begin position="1"/>
        <end position="29"/>
    </location>
</feature>
<sequence>MVDRRNHRGTVLRGGAVVASALALGLVMAGCSAVAPGDDDGHTPGASGQDPDRVVLAEATPGISHLGGSTEELGLKASRAFFERTPAVVVLGKDATDSSKRAAGRASELGIPLLMEPEGASEQKDFDEELERLGAETLIAYGTLSEAAIGDRDVVAGEDPEGQLPTIEAPEKSDNPGFAVVVRAGKKADQAAGPALATAEAAGADRARMASPDPRAEKNRKFFGDHADAQLYTIGQGFGKSAEFSALAKTAAGGQELPGGGQVVFPARRMIALYGSPGTSSLGALGEQDLDGAIKRAKKLATEYQPHSKEKVQPAFEIIATVASAAPGTDGNYSSYTPVDQLEPWVKAAQQAGVYVVLDLQPGRNDFLTQAKHYEKLLSYPNVGLAYDPEWRLKPGQQHMKQIGSVDAAELNRTNDWLAALTRRKQLPQKVVILHQFRRSMIENRSTLDTTHPELAMVLHADGNGTPGMKMATWDNLRRGLPDGIRMAWKNFIDEDSPTFTPEQTFQIKPKPWFVSYQ</sequence>
<evidence type="ECO:0000313" key="2">
    <source>
        <dbReference type="EMBL" id="SJM72184.1"/>
    </source>
</evidence>
<dbReference type="PROSITE" id="PS51318">
    <property type="entry name" value="TAT"/>
    <property type="match status" value="1"/>
</dbReference>
<feature type="chain" id="PRO_5038880758" description="Lipoprotein" evidence="1">
    <location>
        <begin position="30"/>
        <end position="518"/>
    </location>
</feature>
<reference evidence="2 3" key="1">
    <citation type="submission" date="2017-02" db="EMBL/GenBank/DDBJ databases">
        <authorList>
            <person name="Peterson S.W."/>
        </authorList>
    </citation>
    <scope>NUCLEOTIDE SEQUENCE [LARGE SCALE GENOMIC DNA]</scope>
    <source>
        <strain evidence="2 3">B Ar 00.02</strain>
    </source>
</reference>
<gene>
    <name evidence="2" type="ORF">FM101_14525</name>
</gene>
<protein>
    <recommendedName>
        <fullName evidence="4">Lipoprotein</fullName>
    </recommendedName>
</protein>
<name>A0A1R4GVP7_9MICC</name>
<keyword evidence="3" id="KW-1185">Reference proteome</keyword>
<dbReference type="InterPro" id="IPR006311">
    <property type="entry name" value="TAT_signal"/>
</dbReference>
<proteinExistence type="predicted"/>
<dbReference type="RefSeq" id="WP_087000894.1">
    <property type="nucleotide sequence ID" value="NZ_FUHW01000051.1"/>
</dbReference>